<gene>
    <name evidence="1" type="ORF">BpHYR1_015303</name>
</gene>
<organism evidence="1 2">
    <name type="scientific">Brachionus plicatilis</name>
    <name type="common">Marine rotifer</name>
    <name type="synonym">Brachionus muelleri</name>
    <dbReference type="NCBI Taxonomy" id="10195"/>
    <lineage>
        <taxon>Eukaryota</taxon>
        <taxon>Metazoa</taxon>
        <taxon>Spiralia</taxon>
        <taxon>Gnathifera</taxon>
        <taxon>Rotifera</taxon>
        <taxon>Eurotatoria</taxon>
        <taxon>Monogononta</taxon>
        <taxon>Pseudotrocha</taxon>
        <taxon>Ploima</taxon>
        <taxon>Brachionidae</taxon>
        <taxon>Brachionus</taxon>
    </lineage>
</organism>
<dbReference type="AlphaFoldDB" id="A0A3M7RZ31"/>
<evidence type="ECO:0000313" key="2">
    <source>
        <dbReference type="Proteomes" id="UP000276133"/>
    </source>
</evidence>
<keyword evidence="2" id="KW-1185">Reference proteome</keyword>
<sequence length="72" mass="8232">MTLLRFLAVKIQHNINERLTSIVFKRDCFLVASQDGFVNTWTRPGKNVNSNRFSKVLDDTTTTCPRQTGRSS</sequence>
<dbReference type="Proteomes" id="UP000276133">
    <property type="component" value="Unassembled WGS sequence"/>
</dbReference>
<dbReference type="EMBL" id="REGN01002348">
    <property type="protein sequence ID" value="RNA28732.1"/>
    <property type="molecule type" value="Genomic_DNA"/>
</dbReference>
<evidence type="ECO:0000313" key="1">
    <source>
        <dbReference type="EMBL" id="RNA28732.1"/>
    </source>
</evidence>
<dbReference type="STRING" id="10195.A0A3M7RZ31"/>
<dbReference type="OrthoDB" id="3367at2759"/>
<reference evidence="1 2" key="1">
    <citation type="journal article" date="2018" name="Sci. Rep.">
        <title>Genomic signatures of local adaptation to the degree of environmental predictability in rotifers.</title>
        <authorList>
            <person name="Franch-Gras L."/>
            <person name="Hahn C."/>
            <person name="Garcia-Roger E.M."/>
            <person name="Carmona M.J."/>
            <person name="Serra M."/>
            <person name="Gomez A."/>
        </authorList>
    </citation>
    <scope>NUCLEOTIDE SEQUENCE [LARGE SCALE GENOMIC DNA]</scope>
    <source>
        <strain evidence="1">HYR1</strain>
    </source>
</reference>
<accession>A0A3M7RZ31</accession>
<protein>
    <submittedName>
        <fullName evidence="1">WD repeat-containing 20</fullName>
    </submittedName>
</protein>
<proteinExistence type="predicted"/>
<comment type="caution">
    <text evidence="1">The sequence shown here is derived from an EMBL/GenBank/DDBJ whole genome shotgun (WGS) entry which is preliminary data.</text>
</comment>
<name>A0A3M7RZ31_BRAPC</name>